<keyword evidence="2" id="KW-1185">Reference proteome</keyword>
<gene>
    <name evidence="1" type="ORF">V6N11_015753</name>
</gene>
<protein>
    <submittedName>
        <fullName evidence="1">Uncharacterized protein</fullName>
    </submittedName>
</protein>
<name>A0ABR2TTK7_9ROSI</name>
<organism evidence="1 2">
    <name type="scientific">Hibiscus sabdariffa</name>
    <name type="common">roselle</name>
    <dbReference type="NCBI Taxonomy" id="183260"/>
    <lineage>
        <taxon>Eukaryota</taxon>
        <taxon>Viridiplantae</taxon>
        <taxon>Streptophyta</taxon>
        <taxon>Embryophyta</taxon>
        <taxon>Tracheophyta</taxon>
        <taxon>Spermatophyta</taxon>
        <taxon>Magnoliopsida</taxon>
        <taxon>eudicotyledons</taxon>
        <taxon>Gunneridae</taxon>
        <taxon>Pentapetalae</taxon>
        <taxon>rosids</taxon>
        <taxon>malvids</taxon>
        <taxon>Malvales</taxon>
        <taxon>Malvaceae</taxon>
        <taxon>Malvoideae</taxon>
        <taxon>Hibiscus</taxon>
    </lineage>
</organism>
<reference evidence="1 2" key="1">
    <citation type="journal article" date="2024" name="G3 (Bethesda)">
        <title>Genome assembly of Hibiscus sabdariffa L. provides insights into metabolisms of medicinal natural products.</title>
        <authorList>
            <person name="Kim T."/>
        </authorList>
    </citation>
    <scope>NUCLEOTIDE SEQUENCE [LARGE SCALE GENOMIC DNA]</scope>
    <source>
        <strain evidence="1">TK-2024</strain>
        <tissue evidence="1">Old leaves</tissue>
    </source>
</reference>
<proteinExistence type="predicted"/>
<sequence>MPAQVQILYKGKPSWEVRTRNWKFREGESRRSGLLEGVSIVSGEGKKVRRITHSLLFKYGFVDYHRPKSETRGNSRDPKGVKALGFEYVYEETSPS</sequence>
<comment type="caution">
    <text evidence="1">The sequence shown here is derived from an EMBL/GenBank/DDBJ whole genome shotgun (WGS) entry which is preliminary data.</text>
</comment>
<evidence type="ECO:0000313" key="2">
    <source>
        <dbReference type="Proteomes" id="UP001396334"/>
    </source>
</evidence>
<dbReference type="Proteomes" id="UP001396334">
    <property type="component" value="Unassembled WGS sequence"/>
</dbReference>
<accession>A0ABR2TTK7</accession>
<evidence type="ECO:0000313" key="1">
    <source>
        <dbReference type="EMBL" id="KAK9040609.1"/>
    </source>
</evidence>
<dbReference type="EMBL" id="JBBPBN010000004">
    <property type="protein sequence ID" value="KAK9040609.1"/>
    <property type="molecule type" value="Genomic_DNA"/>
</dbReference>